<dbReference type="PANTHER" id="PTHR35391">
    <property type="entry name" value="C2H2-TYPE DOMAIN-CONTAINING PROTEIN-RELATED"/>
    <property type="match status" value="1"/>
</dbReference>
<dbReference type="Proteomes" id="UP001148614">
    <property type="component" value="Unassembled WGS sequence"/>
</dbReference>
<dbReference type="Gene3D" id="3.10.20.90">
    <property type="entry name" value="Phosphatidylinositol 3-kinase Catalytic Subunit, Chain A, domain 1"/>
    <property type="match status" value="2"/>
</dbReference>
<dbReference type="AlphaFoldDB" id="A0A9W8TPQ7"/>
<evidence type="ECO:0000313" key="4">
    <source>
        <dbReference type="Proteomes" id="UP001148614"/>
    </source>
</evidence>
<dbReference type="InterPro" id="IPR058925">
    <property type="entry name" value="zf-C2H2_AcuF"/>
</dbReference>
<name>A0A9W8TPQ7_9PEZI</name>
<organism evidence="3 4">
    <name type="scientific">Xylaria arbuscula</name>
    <dbReference type="NCBI Taxonomy" id="114810"/>
    <lineage>
        <taxon>Eukaryota</taxon>
        <taxon>Fungi</taxon>
        <taxon>Dikarya</taxon>
        <taxon>Ascomycota</taxon>
        <taxon>Pezizomycotina</taxon>
        <taxon>Sordariomycetes</taxon>
        <taxon>Xylariomycetidae</taxon>
        <taxon>Xylariales</taxon>
        <taxon>Xylariaceae</taxon>
        <taxon>Xylaria</taxon>
    </lineage>
</organism>
<keyword evidence="4" id="KW-1185">Reference proteome</keyword>
<dbReference type="InterPro" id="IPR029071">
    <property type="entry name" value="Ubiquitin-like_domsf"/>
</dbReference>
<gene>
    <name evidence="3" type="ORF">NPX13_g1842</name>
</gene>
<evidence type="ECO:0000313" key="3">
    <source>
        <dbReference type="EMBL" id="KAJ3578723.1"/>
    </source>
</evidence>
<feature type="domain" description="Ras-associating" evidence="2">
    <location>
        <begin position="492"/>
        <end position="573"/>
    </location>
</feature>
<dbReference type="PROSITE" id="PS00028">
    <property type="entry name" value="ZINC_FINGER_C2H2_1"/>
    <property type="match status" value="1"/>
</dbReference>
<dbReference type="GO" id="GO:0007165">
    <property type="term" value="P:signal transduction"/>
    <property type="evidence" value="ECO:0007669"/>
    <property type="project" value="InterPro"/>
</dbReference>
<protein>
    <recommendedName>
        <fullName evidence="2">Ras-associating domain-containing protein</fullName>
    </recommendedName>
</protein>
<evidence type="ECO:0000259" key="2">
    <source>
        <dbReference type="PROSITE" id="PS50200"/>
    </source>
</evidence>
<dbReference type="PROSITE" id="PS50200">
    <property type="entry name" value="RA"/>
    <property type="match status" value="2"/>
</dbReference>
<dbReference type="Pfam" id="PF26082">
    <property type="entry name" value="zf-C2H2_AcuF"/>
    <property type="match status" value="1"/>
</dbReference>
<dbReference type="VEuPathDB" id="FungiDB:F4678DRAFT_224264"/>
<dbReference type="VEuPathDB" id="FungiDB:F4678DRAFT_413764"/>
<sequence length="701" mass="81000">MSSGRPLHTVYSQCVISFQEFLVKCSRDHNFQGNEGLEKCYEEYSRLKIWGHQRKAALGPSVPGSLAATLLDHPELENTILEIYDQIIQSFDRQTQSYTSDNSESFDGSIDPSGMVECIFENIEELYRLNSLVRRPRLTGRYLHSTRSNISHASQEEIQHIREKFLSWQKGRREQLIEEESEEIATPELIAKRKHVEESDKPLELVLSRRLAVANMKRRSQLRYWEVHPYQIDSEPTPATLHAGSSSIRDSTGPLSTVFTFSSVARSAIIVDEFKHNKDEDIRTIYASSLAGNSESLRVPDLPAQDESKTSLECPYCHMSLALNEMKDRNNWKRHVFRDLRPYICTFSDCLDPDRLFATRRDWVYHEMQLHRRQWICQQCACGYASKSEITNHIRRNHQFNITDRELAILLDMSERPNDEGNHDRCPFCHATMSTRKLLDHIAGHMEELALFSLPRNLVDEETEDGPPRVDFQSQIQGDLPPLQTPEPETAESSSQIETLKQLHLRMDDPCSKVLPVALKKYHINAPPDQYSLYIEYNNQQRRLGLEEKPLILFKQLEKEGKKPMFKLRRSLLQGNLQPTPTPVPEMPRSTLSEEENFQKVRVAMDDPYSEVLAAALKKHKLDGPWDQYELYIVYDEQERRLGLEEKPLVLVKQLEKEGKRPTVMIRKKSRTQADVQIPRIAGSSSSSNRDGVHFSPDGFI</sequence>
<accession>A0A9W8TPQ7</accession>
<dbReference type="SMART" id="SM00355">
    <property type="entry name" value="ZnF_C2H2"/>
    <property type="match status" value="3"/>
</dbReference>
<comment type="caution">
    <text evidence="3">The sequence shown here is derived from an EMBL/GenBank/DDBJ whole genome shotgun (WGS) entry which is preliminary data.</text>
</comment>
<feature type="region of interest" description="Disordered" evidence="1">
    <location>
        <begin position="681"/>
        <end position="701"/>
    </location>
</feature>
<dbReference type="SMART" id="SM00314">
    <property type="entry name" value="RA"/>
    <property type="match status" value="2"/>
</dbReference>
<dbReference type="EMBL" id="JANPWZ010000177">
    <property type="protein sequence ID" value="KAJ3578723.1"/>
    <property type="molecule type" value="Genomic_DNA"/>
</dbReference>
<feature type="region of interest" description="Disordered" evidence="1">
    <location>
        <begin position="460"/>
        <end position="493"/>
    </location>
</feature>
<reference evidence="3" key="1">
    <citation type="submission" date="2022-07" db="EMBL/GenBank/DDBJ databases">
        <title>Genome Sequence of Xylaria arbuscula.</title>
        <authorList>
            <person name="Buettner E."/>
        </authorList>
    </citation>
    <scope>NUCLEOTIDE SEQUENCE</scope>
    <source>
        <strain evidence="3">VT107</strain>
    </source>
</reference>
<proteinExistence type="predicted"/>
<dbReference type="InterPro" id="IPR013087">
    <property type="entry name" value="Znf_C2H2_type"/>
</dbReference>
<dbReference type="CDD" id="cd01786">
    <property type="entry name" value="RA_STE50"/>
    <property type="match status" value="1"/>
</dbReference>
<dbReference type="Pfam" id="PF00788">
    <property type="entry name" value="RA"/>
    <property type="match status" value="2"/>
</dbReference>
<feature type="domain" description="Ras-associating" evidence="2">
    <location>
        <begin position="592"/>
        <end position="671"/>
    </location>
</feature>
<evidence type="ECO:0000256" key="1">
    <source>
        <dbReference type="SAM" id="MobiDB-lite"/>
    </source>
</evidence>
<dbReference type="InterPro" id="IPR000159">
    <property type="entry name" value="RA_dom"/>
</dbReference>
<dbReference type="PANTHER" id="PTHR35391:SF7">
    <property type="entry name" value="C2H2-TYPE DOMAIN-CONTAINING PROTEIN"/>
    <property type="match status" value="1"/>
</dbReference>
<dbReference type="SUPFAM" id="SSF54236">
    <property type="entry name" value="Ubiquitin-like"/>
    <property type="match status" value="2"/>
</dbReference>